<organism evidence="2 3">
    <name type="scientific">Ammoniphilus resinae</name>
    <dbReference type="NCBI Taxonomy" id="861532"/>
    <lineage>
        <taxon>Bacteria</taxon>
        <taxon>Bacillati</taxon>
        <taxon>Bacillota</taxon>
        <taxon>Bacilli</taxon>
        <taxon>Bacillales</taxon>
        <taxon>Paenibacillaceae</taxon>
        <taxon>Aneurinibacillus group</taxon>
        <taxon>Ammoniphilus</taxon>
    </lineage>
</organism>
<sequence>MAEKVLEFRGIPLAQLVEYFLELGGTRLTSSLPISIQNDRWQVELTSEKMVSITSTFQVNAVFVRFLAPNEEALAEIIARYRKKTLRVGG</sequence>
<evidence type="ECO:0000313" key="2">
    <source>
        <dbReference type="EMBL" id="MBP1932728.1"/>
    </source>
</evidence>
<dbReference type="Pfam" id="PF09189">
    <property type="entry name" value="MoaD_arch"/>
    <property type="match status" value="1"/>
</dbReference>
<feature type="domain" description="Molybdopterin cofactor biosynthesis MoaD-related C-terminal" evidence="1">
    <location>
        <begin position="5"/>
        <end position="90"/>
    </location>
</feature>
<reference evidence="2 3" key="1">
    <citation type="submission" date="2021-03" db="EMBL/GenBank/DDBJ databases">
        <title>Genomic Encyclopedia of Type Strains, Phase IV (KMG-IV): sequencing the most valuable type-strain genomes for metagenomic binning, comparative biology and taxonomic classification.</title>
        <authorList>
            <person name="Goeker M."/>
        </authorList>
    </citation>
    <scope>NUCLEOTIDE SEQUENCE [LARGE SCALE GENOMIC DNA]</scope>
    <source>
        <strain evidence="2 3">DSM 24738</strain>
    </source>
</reference>
<name>A0ABS4GR26_9BACL</name>
<dbReference type="InterPro" id="IPR036473">
    <property type="entry name" value="Mopterin_CF_MoaD-rel_C_sf"/>
</dbReference>
<gene>
    <name evidence="2" type="ORF">J2Z37_002736</name>
</gene>
<dbReference type="RefSeq" id="WP_209810756.1">
    <property type="nucleotide sequence ID" value="NZ_JAGGKT010000007.1"/>
</dbReference>
<dbReference type="Proteomes" id="UP001519343">
    <property type="component" value="Unassembled WGS sequence"/>
</dbReference>
<dbReference type="InterPro" id="IPR015272">
    <property type="entry name" value="MoadD_C"/>
</dbReference>
<protein>
    <recommendedName>
        <fullName evidence="1">Molybdopterin cofactor biosynthesis MoaD-related C-terminal domain-containing protein</fullName>
    </recommendedName>
</protein>
<proteinExistence type="predicted"/>
<evidence type="ECO:0000259" key="1">
    <source>
        <dbReference type="Pfam" id="PF09189"/>
    </source>
</evidence>
<dbReference type="Gene3D" id="3.30.1370.80">
    <property type="entry name" value="Molybdopterin cofactor biosynthesis MoaD-related, C-terminal domain"/>
    <property type="match status" value="1"/>
</dbReference>
<accession>A0ABS4GR26</accession>
<comment type="caution">
    <text evidence="2">The sequence shown here is derived from an EMBL/GenBank/DDBJ whole genome shotgun (WGS) entry which is preliminary data.</text>
</comment>
<dbReference type="EMBL" id="JAGGKT010000007">
    <property type="protein sequence ID" value="MBP1932728.1"/>
    <property type="molecule type" value="Genomic_DNA"/>
</dbReference>
<keyword evidence="3" id="KW-1185">Reference proteome</keyword>
<evidence type="ECO:0000313" key="3">
    <source>
        <dbReference type="Proteomes" id="UP001519343"/>
    </source>
</evidence>